<feature type="region of interest" description="Disordered" evidence="2">
    <location>
        <begin position="301"/>
        <end position="332"/>
    </location>
</feature>
<feature type="compositionally biased region" description="Low complexity" evidence="2">
    <location>
        <begin position="87"/>
        <end position="118"/>
    </location>
</feature>
<dbReference type="EMBL" id="JABAYA010000001">
    <property type="protein sequence ID" value="KAF7732841.1"/>
    <property type="molecule type" value="Genomic_DNA"/>
</dbReference>
<dbReference type="Gene3D" id="3.30.160.60">
    <property type="entry name" value="Classic Zinc Finger"/>
    <property type="match status" value="1"/>
</dbReference>
<dbReference type="GO" id="GO:0006355">
    <property type="term" value="P:regulation of DNA-templated transcription"/>
    <property type="evidence" value="ECO:0007669"/>
    <property type="project" value="InterPro"/>
</dbReference>
<keyword evidence="1" id="KW-0862">Zinc</keyword>
<accession>A0A8H7BWG5</accession>
<keyword evidence="5" id="KW-1185">Reference proteome</keyword>
<keyword evidence="1" id="KW-0479">Metal-binding</keyword>
<reference evidence="4" key="1">
    <citation type="submission" date="2020-01" db="EMBL/GenBank/DDBJ databases">
        <title>Genome Sequencing of Three Apophysomyces-Like Fungal Strains Confirms a Novel Fungal Genus in the Mucoromycota with divergent Burkholderia-like Endosymbiotic Bacteria.</title>
        <authorList>
            <person name="Stajich J.E."/>
            <person name="Macias A.M."/>
            <person name="Carter-House D."/>
            <person name="Lovett B."/>
            <person name="Kasson L.R."/>
            <person name="Berry K."/>
            <person name="Grigoriev I."/>
            <person name="Chang Y."/>
            <person name="Spatafora J."/>
            <person name="Kasson M.T."/>
        </authorList>
    </citation>
    <scope>NUCLEOTIDE SEQUENCE</scope>
    <source>
        <strain evidence="4">NRRL A-21654</strain>
    </source>
</reference>
<feature type="compositionally biased region" description="Pro residues" evidence="2">
    <location>
        <begin position="119"/>
        <end position="128"/>
    </location>
</feature>
<dbReference type="PANTHER" id="PTHR36167">
    <property type="entry name" value="C2H2 FINGER DOMAIN TRANSCRIPTION FACTOR (EUROFUNG)-RELATED"/>
    <property type="match status" value="1"/>
</dbReference>
<comment type="caution">
    <text evidence="4">The sequence shown here is derived from an EMBL/GenBank/DDBJ whole genome shotgun (WGS) entry which is preliminary data.</text>
</comment>
<dbReference type="InterPro" id="IPR013087">
    <property type="entry name" value="Znf_C2H2_type"/>
</dbReference>
<dbReference type="Proteomes" id="UP000605846">
    <property type="component" value="Unassembled WGS sequence"/>
</dbReference>
<sequence>MRSLFLMSQNDPFFTLSHPTTQAVPEANLFARRQVSYLHQLELPSLPPLSKILTEQDAKKPITETTTIDPSTTATTATAVLISPTATSYPTQQQQPQQQQSAQPQQSQGQQAQQQPASAHPPPPPQPHPLYIGDYTSSGPPTSAPSMDVATAAVAAAATADLFPTSTTIPVSLMDHSLPTMLPLYPSDPATAAAAMVAASAAAASAGEYIRYGDDDRRMRYPSESSTSSDKVYSFVAIPGTNHKKRPRRRYDEIERLYHCNWPGCTKAYGTLNHLNAHVSMQKHGTKRHPSEFKEMRKEWRRQKKEREAAKKAADEAMNKQQQQHQQQHHHQMMQAAAVAPYSFQPYNQLQPTMTLGGYY</sequence>
<evidence type="ECO:0000313" key="4">
    <source>
        <dbReference type="EMBL" id="KAF7732841.1"/>
    </source>
</evidence>
<dbReference type="GO" id="GO:0008270">
    <property type="term" value="F:zinc ion binding"/>
    <property type="evidence" value="ECO:0007669"/>
    <property type="project" value="UniProtKB-KW"/>
</dbReference>
<feature type="region of interest" description="Disordered" evidence="2">
    <location>
        <begin position="87"/>
        <end position="146"/>
    </location>
</feature>
<feature type="domain" description="C2H2-type" evidence="3">
    <location>
        <begin position="258"/>
        <end position="289"/>
    </location>
</feature>
<feature type="compositionally biased region" description="Basic and acidic residues" evidence="2">
    <location>
        <begin position="305"/>
        <end position="318"/>
    </location>
</feature>
<proteinExistence type="predicted"/>
<evidence type="ECO:0000313" key="5">
    <source>
        <dbReference type="Proteomes" id="UP000605846"/>
    </source>
</evidence>
<dbReference type="InterPro" id="IPR039327">
    <property type="entry name" value="CON7-like"/>
</dbReference>
<gene>
    <name evidence="4" type="ORF">EC973_000117</name>
</gene>
<name>A0A8H7BWG5_9FUNG</name>
<dbReference type="PROSITE" id="PS00028">
    <property type="entry name" value="ZINC_FINGER_C2H2_1"/>
    <property type="match status" value="1"/>
</dbReference>
<dbReference type="OrthoDB" id="1939603at2759"/>
<evidence type="ECO:0000256" key="2">
    <source>
        <dbReference type="SAM" id="MobiDB-lite"/>
    </source>
</evidence>
<protein>
    <recommendedName>
        <fullName evidence="3">C2H2-type domain-containing protein</fullName>
    </recommendedName>
</protein>
<evidence type="ECO:0000256" key="1">
    <source>
        <dbReference type="PROSITE-ProRule" id="PRU00042"/>
    </source>
</evidence>
<dbReference type="AlphaFoldDB" id="A0A8H7BWG5"/>
<dbReference type="PROSITE" id="PS50157">
    <property type="entry name" value="ZINC_FINGER_C2H2_2"/>
    <property type="match status" value="1"/>
</dbReference>
<dbReference type="PANTHER" id="PTHR36167:SF3">
    <property type="entry name" value="C2H2 FINGER DOMAIN TRANSCRIPTION FACTOR (EUROFUNG)-RELATED"/>
    <property type="match status" value="1"/>
</dbReference>
<evidence type="ECO:0000259" key="3">
    <source>
        <dbReference type="PROSITE" id="PS50157"/>
    </source>
</evidence>
<feature type="compositionally biased region" description="Polar residues" evidence="2">
    <location>
        <begin position="135"/>
        <end position="145"/>
    </location>
</feature>
<organism evidence="4 5">
    <name type="scientific">Apophysomyces ossiformis</name>
    <dbReference type="NCBI Taxonomy" id="679940"/>
    <lineage>
        <taxon>Eukaryota</taxon>
        <taxon>Fungi</taxon>
        <taxon>Fungi incertae sedis</taxon>
        <taxon>Mucoromycota</taxon>
        <taxon>Mucoromycotina</taxon>
        <taxon>Mucoromycetes</taxon>
        <taxon>Mucorales</taxon>
        <taxon>Mucorineae</taxon>
        <taxon>Mucoraceae</taxon>
        <taxon>Apophysomyces</taxon>
    </lineage>
</organism>
<keyword evidence="1" id="KW-0863">Zinc-finger</keyword>